<dbReference type="STRING" id="1448308.A0A2T2NYD9"/>
<keyword evidence="11" id="KW-1185">Reference proteome</keyword>
<evidence type="ECO:0000256" key="5">
    <source>
        <dbReference type="ARBA" id="ARBA00023002"/>
    </source>
</evidence>
<evidence type="ECO:0000256" key="2">
    <source>
        <dbReference type="ARBA" id="ARBA00022559"/>
    </source>
</evidence>
<organism evidence="10 11">
    <name type="scientific">Corynespora cassiicola Philippines</name>
    <dbReference type="NCBI Taxonomy" id="1448308"/>
    <lineage>
        <taxon>Eukaryota</taxon>
        <taxon>Fungi</taxon>
        <taxon>Dikarya</taxon>
        <taxon>Ascomycota</taxon>
        <taxon>Pezizomycotina</taxon>
        <taxon>Dothideomycetes</taxon>
        <taxon>Pleosporomycetidae</taxon>
        <taxon>Pleosporales</taxon>
        <taxon>Corynesporascaceae</taxon>
        <taxon>Corynespora</taxon>
    </lineage>
</organism>
<dbReference type="InterPro" id="IPR000028">
    <property type="entry name" value="Chloroperoxidase"/>
</dbReference>
<keyword evidence="5" id="KW-0560">Oxidoreductase</keyword>
<comment type="similarity">
    <text evidence="7">Belongs to the chloroperoxidase family.</text>
</comment>
<feature type="signal peptide" evidence="8">
    <location>
        <begin position="1"/>
        <end position="16"/>
    </location>
</feature>
<dbReference type="SUPFAM" id="SSF47571">
    <property type="entry name" value="Cloroperoxidase"/>
    <property type="match status" value="1"/>
</dbReference>
<evidence type="ECO:0000256" key="1">
    <source>
        <dbReference type="ARBA" id="ARBA00001970"/>
    </source>
</evidence>
<evidence type="ECO:0000313" key="11">
    <source>
        <dbReference type="Proteomes" id="UP000240883"/>
    </source>
</evidence>
<dbReference type="Pfam" id="PF01328">
    <property type="entry name" value="Peroxidase_2"/>
    <property type="match status" value="1"/>
</dbReference>
<feature type="domain" description="Heme haloperoxidase family profile" evidence="9">
    <location>
        <begin position="19"/>
        <end position="229"/>
    </location>
</feature>
<dbReference type="Proteomes" id="UP000240883">
    <property type="component" value="Unassembled WGS sequence"/>
</dbReference>
<dbReference type="GO" id="GO:0004601">
    <property type="term" value="F:peroxidase activity"/>
    <property type="evidence" value="ECO:0007669"/>
    <property type="project" value="UniProtKB-KW"/>
</dbReference>
<feature type="non-terminal residue" evidence="10">
    <location>
        <position position="236"/>
    </location>
</feature>
<evidence type="ECO:0000313" key="10">
    <source>
        <dbReference type="EMBL" id="PSN70441.1"/>
    </source>
</evidence>
<proteinExistence type="inferred from homology"/>
<evidence type="ECO:0000256" key="4">
    <source>
        <dbReference type="ARBA" id="ARBA00022723"/>
    </source>
</evidence>
<dbReference type="PANTHER" id="PTHR33577:SF9">
    <property type="entry name" value="PEROXIDASE STCC"/>
    <property type="match status" value="1"/>
</dbReference>
<evidence type="ECO:0000256" key="8">
    <source>
        <dbReference type="SAM" id="SignalP"/>
    </source>
</evidence>
<dbReference type="EMBL" id="KZ678132">
    <property type="protein sequence ID" value="PSN70441.1"/>
    <property type="molecule type" value="Genomic_DNA"/>
</dbReference>
<reference evidence="10 11" key="1">
    <citation type="journal article" date="2018" name="Front. Microbiol.">
        <title>Genome-Wide Analysis of Corynespora cassiicola Leaf Fall Disease Putative Effectors.</title>
        <authorList>
            <person name="Lopez D."/>
            <person name="Ribeiro S."/>
            <person name="Label P."/>
            <person name="Fumanal B."/>
            <person name="Venisse J.S."/>
            <person name="Kohler A."/>
            <person name="de Oliveira R.R."/>
            <person name="Labutti K."/>
            <person name="Lipzen A."/>
            <person name="Lail K."/>
            <person name="Bauer D."/>
            <person name="Ohm R.A."/>
            <person name="Barry K.W."/>
            <person name="Spatafora J."/>
            <person name="Grigoriev I.V."/>
            <person name="Martin F.M."/>
            <person name="Pujade-Renaud V."/>
        </authorList>
    </citation>
    <scope>NUCLEOTIDE SEQUENCE [LARGE SCALE GENOMIC DNA]</scope>
    <source>
        <strain evidence="10 11">Philippines</strain>
    </source>
</reference>
<keyword evidence="3" id="KW-0349">Heme</keyword>
<sequence>MKFLSSLLASAALAAATVDFGNWHPPVAGDVRSPCPALNTLANHGILPRDGKNYTLDKLVPAFGKALNVSVETITTVALAGFRAGSDGKSFNLDDLKKHGIIEHDASLSRKDVALGGQNQDFSPEIFNEFLSYFGNQTEITIQSAAHARWNRVKTEHDRNPSFSYGPAAQFNSYVETATYFDLLKNPATGTVPVEFIKIFFSQERLPYVEGWRTPAVISGFRVANSVLQVALYTPE</sequence>
<dbReference type="PANTHER" id="PTHR33577">
    <property type="entry name" value="STERIGMATOCYSTIN BIOSYNTHESIS PEROXIDASE STCC-RELATED"/>
    <property type="match status" value="1"/>
</dbReference>
<name>A0A2T2NYD9_CORCC</name>
<feature type="chain" id="PRO_5015499233" evidence="8">
    <location>
        <begin position="17"/>
        <end position="236"/>
    </location>
</feature>
<keyword evidence="2 10" id="KW-0575">Peroxidase</keyword>
<gene>
    <name evidence="10" type="ORF">BS50DRAFT_459310</name>
</gene>
<dbReference type="AlphaFoldDB" id="A0A2T2NYD9"/>
<dbReference type="PROSITE" id="PS51405">
    <property type="entry name" value="HEME_HALOPEROXIDASE"/>
    <property type="match status" value="1"/>
</dbReference>
<protein>
    <submittedName>
        <fullName evidence="10">Cloroperoxidase</fullName>
    </submittedName>
</protein>
<dbReference type="Gene3D" id="1.10.489.10">
    <property type="entry name" value="Chloroperoxidase-like"/>
    <property type="match status" value="1"/>
</dbReference>
<dbReference type="InterPro" id="IPR036851">
    <property type="entry name" value="Chloroperoxidase-like_sf"/>
</dbReference>
<comment type="cofactor">
    <cofactor evidence="1">
        <name>heme b</name>
        <dbReference type="ChEBI" id="CHEBI:60344"/>
    </cofactor>
</comment>
<evidence type="ECO:0000256" key="6">
    <source>
        <dbReference type="ARBA" id="ARBA00023004"/>
    </source>
</evidence>
<keyword evidence="6" id="KW-0408">Iron</keyword>
<evidence type="ECO:0000256" key="7">
    <source>
        <dbReference type="ARBA" id="ARBA00025795"/>
    </source>
</evidence>
<keyword evidence="8" id="KW-0732">Signal</keyword>
<accession>A0A2T2NYD9</accession>
<dbReference type="GO" id="GO:0046872">
    <property type="term" value="F:metal ion binding"/>
    <property type="evidence" value="ECO:0007669"/>
    <property type="project" value="UniProtKB-KW"/>
</dbReference>
<keyword evidence="4" id="KW-0479">Metal-binding</keyword>
<evidence type="ECO:0000256" key="3">
    <source>
        <dbReference type="ARBA" id="ARBA00022617"/>
    </source>
</evidence>
<evidence type="ECO:0000259" key="9">
    <source>
        <dbReference type="PROSITE" id="PS51405"/>
    </source>
</evidence>
<dbReference type="OrthoDB" id="407298at2759"/>